<dbReference type="GO" id="GO:0006952">
    <property type="term" value="P:defense response"/>
    <property type="evidence" value="ECO:0007669"/>
    <property type="project" value="UniProtKB-KW"/>
</dbReference>
<accession>A0A4Y7K824</accession>
<evidence type="ECO:0000313" key="11">
    <source>
        <dbReference type="EMBL" id="RZC68510.1"/>
    </source>
</evidence>
<dbReference type="InterPro" id="IPR042197">
    <property type="entry name" value="Apaf_helical"/>
</dbReference>
<dbReference type="Gene3D" id="3.80.10.10">
    <property type="entry name" value="Ribonuclease Inhibitor"/>
    <property type="match status" value="2"/>
</dbReference>
<dbReference type="Pfam" id="PF23598">
    <property type="entry name" value="LRR_14"/>
    <property type="match status" value="1"/>
</dbReference>
<dbReference type="STRING" id="3469.A0A4Y7K824"/>
<evidence type="ECO:0000313" key="12">
    <source>
        <dbReference type="Proteomes" id="UP000316621"/>
    </source>
</evidence>
<dbReference type="EMBL" id="CM010721">
    <property type="protein sequence ID" value="RZC68510.1"/>
    <property type="molecule type" value="Genomic_DNA"/>
</dbReference>
<dbReference type="PANTHER" id="PTHR36766">
    <property type="entry name" value="PLANT BROAD-SPECTRUM MILDEW RESISTANCE PROTEIN RPW8"/>
    <property type="match status" value="1"/>
</dbReference>
<dbReference type="Pfam" id="PF23559">
    <property type="entry name" value="WHD_DRP"/>
    <property type="match status" value="1"/>
</dbReference>
<dbReference type="SUPFAM" id="SSF52540">
    <property type="entry name" value="P-loop containing nucleoside triphosphate hydrolases"/>
    <property type="match status" value="1"/>
</dbReference>
<dbReference type="InterPro" id="IPR056789">
    <property type="entry name" value="LRR_R13L1-DRL21"/>
</dbReference>
<keyword evidence="1" id="KW-0433">Leucine-rich repeat</keyword>
<evidence type="ECO:0000259" key="6">
    <source>
        <dbReference type="Pfam" id="PF00931"/>
    </source>
</evidence>
<dbReference type="Gene3D" id="1.10.8.430">
    <property type="entry name" value="Helical domain of apoptotic protease-activating factors"/>
    <property type="match status" value="1"/>
</dbReference>
<dbReference type="Gene3D" id="1.20.5.4130">
    <property type="match status" value="1"/>
</dbReference>
<protein>
    <recommendedName>
        <fullName evidence="13">Rx N-terminal domain-containing protein</fullName>
    </recommendedName>
</protein>
<organism evidence="11 12">
    <name type="scientific">Papaver somniferum</name>
    <name type="common">Opium poppy</name>
    <dbReference type="NCBI Taxonomy" id="3469"/>
    <lineage>
        <taxon>Eukaryota</taxon>
        <taxon>Viridiplantae</taxon>
        <taxon>Streptophyta</taxon>
        <taxon>Embryophyta</taxon>
        <taxon>Tracheophyta</taxon>
        <taxon>Spermatophyta</taxon>
        <taxon>Magnoliopsida</taxon>
        <taxon>Ranunculales</taxon>
        <taxon>Papaveraceae</taxon>
        <taxon>Papaveroideae</taxon>
        <taxon>Papaver</taxon>
    </lineage>
</organism>
<sequence length="1051" mass="117289">MVNQGLVVCGATGLLKNLSAVVTQQIGMAWGVKDDLEKLKDTLEMIEAVTYDAEKKQANEKAVRLWLKRLRNVVYDADDVLDEFSYKAMCGAQMNKFQISTPDSSTHVRSTGEQNLPIPSFVDESNFLGTNNNKSTIIQMLTTPQTSSSASSSINTCRRDKNSVLSIVGMGGLGKSTLAHMVYKDDSIFEKLSDKTYLLVLDDLWNEDAEDCDKLKGLLSVGAPGSIMLVTTRSNDVASIVGGLSPPYILENLPDCVCWSIIKTKAFSAGGALETPKMTGIGEEIANKCGGLPLAANVLGNLMRLHKSENDWVSIRDHDSLNMRNGWEINRETLIRLWMAEGFLHASHGGNQISLEDVGNDYFHSLLANSFSQDVTKDKLGDIKTCKLALDKQTSITFSKVLEKTKRLRSVFSLENDHLGEHLLLNRNLRVVCLLSRHALDIQFSTVKLNHLRYLDLSYCGFDDGHNVSILRLYNLQTLVLHGCRNVRMILVGIGSLKILRHLNLSYSDVEKLPDSVVKLTKLPTLDLHCCKRLVALPVQIGSLKDLRDLALKYCKTLEILPREVGELTRLRIPDLSGTMIQVLPESCINNLCSLEIMEFGDCKLPKEINNWPKLRILTHSGEGTDGMPRGIKSLTCLELLDSFEVMVRDDVGISCSGDGTEELANLNSLRVLKILNLEFVRGGIEGKKAKLKDKINLCDLSLNWLSIFEEDHEMSFHEVLEGLKPHPNLRKLELYALPALGMLTCLKVLHIWQMKLVQCLGEEFYYQQEEDEENINCSSSKGSCSTKTASPTSLFPSLIHLSIEDMENLKEWVAPFPTYNSFSSLEKLEIGKCPKLRSTPKSFSFLKELDLIYTSIKEVTPILATGRLTYLTSIFISYSPKLICVPLGLLLQNITPNLQNLRIMSCSKLQGFRDDDNDLNNNKDDEDSEAVPYFSCPEINSNNSSNSLRLVAIPYNLKNSFTFLEVLRVDFTQSEDEHLEDPAARKEVGLLQVILTNSNHCQQVAEEASMNLSPSVLGASVIELSADYGCLKLVMKQCFLRVRIVPVDKI</sequence>
<evidence type="ECO:0000259" key="10">
    <source>
        <dbReference type="Pfam" id="PF25019"/>
    </source>
</evidence>
<gene>
    <name evidence="11" type="ORF">C5167_031727</name>
</gene>
<dbReference type="Proteomes" id="UP000316621">
    <property type="component" value="Chromosome 7"/>
</dbReference>
<proteinExistence type="predicted"/>
<dbReference type="PRINTS" id="PR00364">
    <property type="entry name" value="DISEASERSIST"/>
</dbReference>
<evidence type="ECO:0000256" key="4">
    <source>
        <dbReference type="ARBA" id="ARBA00022821"/>
    </source>
</evidence>
<dbReference type="InterPro" id="IPR058922">
    <property type="entry name" value="WHD_DRP"/>
</dbReference>
<keyword evidence="3" id="KW-0547">Nucleotide-binding</keyword>
<keyword evidence="4" id="KW-0611">Plant defense</keyword>
<evidence type="ECO:0000256" key="5">
    <source>
        <dbReference type="ARBA" id="ARBA00022840"/>
    </source>
</evidence>
<dbReference type="InterPro" id="IPR041118">
    <property type="entry name" value="Rx_N"/>
</dbReference>
<evidence type="ECO:0000259" key="8">
    <source>
        <dbReference type="Pfam" id="PF23559"/>
    </source>
</evidence>
<keyword evidence="5" id="KW-0067">ATP-binding</keyword>
<evidence type="ECO:0000256" key="3">
    <source>
        <dbReference type="ARBA" id="ARBA00022741"/>
    </source>
</evidence>
<dbReference type="PANTHER" id="PTHR36766:SF70">
    <property type="entry name" value="DISEASE RESISTANCE PROTEIN RGA4"/>
    <property type="match status" value="1"/>
</dbReference>
<dbReference type="InterPro" id="IPR055414">
    <property type="entry name" value="LRR_R13L4/SHOC2-like"/>
</dbReference>
<dbReference type="SUPFAM" id="SSF52058">
    <property type="entry name" value="L domain-like"/>
    <property type="match status" value="1"/>
</dbReference>
<dbReference type="AlphaFoldDB" id="A0A4Y7K824"/>
<dbReference type="OMA" id="HKSENDW"/>
<keyword evidence="12" id="KW-1185">Reference proteome</keyword>
<dbReference type="GO" id="GO:0043531">
    <property type="term" value="F:ADP binding"/>
    <property type="evidence" value="ECO:0007669"/>
    <property type="project" value="InterPro"/>
</dbReference>
<dbReference type="Pfam" id="PF00931">
    <property type="entry name" value="NB-ARC"/>
    <property type="match status" value="1"/>
</dbReference>
<keyword evidence="2" id="KW-0677">Repeat</keyword>
<dbReference type="Pfam" id="PF25019">
    <property type="entry name" value="LRR_R13L1-DRL21"/>
    <property type="match status" value="1"/>
</dbReference>
<dbReference type="InterPro" id="IPR038005">
    <property type="entry name" value="RX-like_CC"/>
</dbReference>
<feature type="domain" description="NB-ARC" evidence="6">
    <location>
        <begin position="186"/>
        <end position="268"/>
    </location>
</feature>
<dbReference type="GO" id="GO:0051707">
    <property type="term" value="P:response to other organism"/>
    <property type="evidence" value="ECO:0007669"/>
    <property type="project" value="UniProtKB-ARBA"/>
</dbReference>
<dbReference type="InterPro" id="IPR002182">
    <property type="entry name" value="NB-ARC"/>
</dbReference>
<feature type="domain" description="R13L1/DRL21-like LRR repeat region" evidence="10">
    <location>
        <begin position="662"/>
        <end position="756"/>
    </location>
</feature>
<reference evidence="11 12" key="1">
    <citation type="journal article" date="2018" name="Science">
        <title>The opium poppy genome and morphinan production.</title>
        <authorList>
            <person name="Guo L."/>
            <person name="Winzer T."/>
            <person name="Yang X."/>
            <person name="Li Y."/>
            <person name="Ning Z."/>
            <person name="He Z."/>
            <person name="Teodor R."/>
            <person name="Lu Y."/>
            <person name="Bowser T.A."/>
            <person name="Graham I.A."/>
            <person name="Ye K."/>
        </authorList>
    </citation>
    <scope>NUCLEOTIDE SEQUENCE [LARGE SCALE GENOMIC DNA]</scope>
    <source>
        <strain evidence="12">cv. HN1</strain>
        <tissue evidence="11">Leaves</tissue>
    </source>
</reference>
<evidence type="ECO:0000256" key="1">
    <source>
        <dbReference type="ARBA" id="ARBA00022614"/>
    </source>
</evidence>
<evidence type="ECO:0000256" key="2">
    <source>
        <dbReference type="ARBA" id="ARBA00022737"/>
    </source>
</evidence>
<dbReference type="InterPro" id="IPR032675">
    <property type="entry name" value="LRR_dom_sf"/>
</dbReference>
<dbReference type="Gramene" id="RZC68510">
    <property type="protein sequence ID" value="RZC68510"/>
    <property type="gene ID" value="C5167_031727"/>
</dbReference>
<feature type="domain" description="Disease resistance R13L4/SHOC-2-like LRR" evidence="9">
    <location>
        <begin position="439"/>
        <end position="572"/>
    </location>
</feature>
<dbReference type="Pfam" id="PF18052">
    <property type="entry name" value="Rx_N"/>
    <property type="match status" value="1"/>
</dbReference>
<dbReference type="Gene3D" id="3.40.50.300">
    <property type="entry name" value="P-loop containing nucleotide triphosphate hydrolases"/>
    <property type="match status" value="2"/>
</dbReference>
<evidence type="ECO:0000259" key="7">
    <source>
        <dbReference type="Pfam" id="PF18052"/>
    </source>
</evidence>
<dbReference type="GO" id="GO:0005524">
    <property type="term" value="F:ATP binding"/>
    <property type="evidence" value="ECO:0007669"/>
    <property type="project" value="UniProtKB-KW"/>
</dbReference>
<feature type="domain" description="Disease resistance N-terminal" evidence="7">
    <location>
        <begin position="14"/>
        <end position="98"/>
    </location>
</feature>
<dbReference type="CDD" id="cd14798">
    <property type="entry name" value="RX-CC_like"/>
    <property type="match status" value="1"/>
</dbReference>
<feature type="domain" description="Disease resistance protein winged helix" evidence="8">
    <location>
        <begin position="326"/>
        <end position="387"/>
    </location>
</feature>
<evidence type="ECO:0000259" key="9">
    <source>
        <dbReference type="Pfam" id="PF23598"/>
    </source>
</evidence>
<evidence type="ECO:0008006" key="13">
    <source>
        <dbReference type="Google" id="ProtNLM"/>
    </source>
</evidence>
<dbReference type="InterPro" id="IPR027417">
    <property type="entry name" value="P-loop_NTPase"/>
</dbReference>
<name>A0A4Y7K824_PAPSO</name>